<accession>A0A4S8NRI7</accession>
<feature type="region of interest" description="Disordered" evidence="1">
    <location>
        <begin position="125"/>
        <end position="150"/>
    </location>
</feature>
<comment type="caution">
    <text evidence="2">The sequence shown here is derived from an EMBL/GenBank/DDBJ whole genome shotgun (WGS) entry which is preliminary data.</text>
</comment>
<evidence type="ECO:0000313" key="3">
    <source>
        <dbReference type="Proteomes" id="UP000308828"/>
    </source>
</evidence>
<name>A0A4S8NRI7_9HYPH</name>
<protein>
    <submittedName>
        <fullName evidence="2">Uncharacterized protein</fullName>
    </submittedName>
</protein>
<sequence>MATIGELEQKAGIGSTDAERTAFWRRFHHLEGKACLDAGVAELKRMIVARDGTAPRATRHRRERWPALTHDEQAALRAYAVKHGRRWKSVLGDVWLGGPPHDDGGILRRLRNTHGPTWLQSYRLPKAGMGSGADGSAAVSGELSDQAKER</sequence>
<gene>
    <name evidence="2" type="ORF">FAA97_20185</name>
</gene>
<dbReference type="RefSeq" id="WP_136600375.1">
    <property type="nucleotide sequence ID" value="NZ_STGV01000009.1"/>
</dbReference>
<dbReference type="EMBL" id="STGV01000009">
    <property type="protein sequence ID" value="THV19893.1"/>
    <property type="molecule type" value="Genomic_DNA"/>
</dbReference>
<evidence type="ECO:0000313" key="2">
    <source>
        <dbReference type="EMBL" id="THV19893.1"/>
    </source>
</evidence>
<keyword evidence="3" id="KW-1185">Reference proteome</keyword>
<evidence type="ECO:0000256" key="1">
    <source>
        <dbReference type="SAM" id="MobiDB-lite"/>
    </source>
</evidence>
<proteinExistence type="predicted"/>
<reference evidence="2 3" key="1">
    <citation type="submission" date="2019-04" db="EMBL/GenBank/DDBJ databases">
        <title>Genome sequence of strain shin9-1.</title>
        <authorList>
            <person name="Gao J."/>
            <person name="Sun J."/>
        </authorList>
    </citation>
    <scope>NUCLEOTIDE SEQUENCE [LARGE SCALE GENOMIC DNA]</scope>
    <source>
        <strain evidence="3">shin9-1</strain>
    </source>
</reference>
<organism evidence="2 3">
    <name type="scientific">Peteryoungia ipomoeae</name>
    <dbReference type="NCBI Taxonomy" id="1210932"/>
    <lineage>
        <taxon>Bacteria</taxon>
        <taxon>Pseudomonadati</taxon>
        <taxon>Pseudomonadota</taxon>
        <taxon>Alphaproteobacteria</taxon>
        <taxon>Hyphomicrobiales</taxon>
        <taxon>Rhizobiaceae</taxon>
        <taxon>Peteryoungia</taxon>
    </lineage>
</organism>
<dbReference type="AlphaFoldDB" id="A0A4S8NRI7"/>
<dbReference type="Proteomes" id="UP000308828">
    <property type="component" value="Unassembled WGS sequence"/>
</dbReference>
<dbReference type="OrthoDB" id="8420607at2"/>